<accession>C8V706</accession>
<dbReference type="KEGG" id="ani:ANIA_03786"/>
<reference evidence="3" key="1">
    <citation type="journal article" date="2005" name="Nature">
        <title>Sequencing of Aspergillus nidulans and comparative analysis with A. fumigatus and A. oryzae.</title>
        <authorList>
            <person name="Galagan J.E."/>
            <person name="Calvo S.E."/>
            <person name="Cuomo C."/>
            <person name="Ma L.J."/>
            <person name="Wortman J.R."/>
            <person name="Batzoglou S."/>
            <person name="Lee S.I."/>
            <person name="Basturkmen M."/>
            <person name="Spevak C.C."/>
            <person name="Clutterbuck J."/>
            <person name="Kapitonov V."/>
            <person name="Jurka J."/>
            <person name="Scazzocchio C."/>
            <person name="Farman M."/>
            <person name="Butler J."/>
            <person name="Purcell S."/>
            <person name="Harris S."/>
            <person name="Braus G.H."/>
            <person name="Draht O."/>
            <person name="Busch S."/>
            <person name="D'Enfert C."/>
            <person name="Bouchier C."/>
            <person name="Goldman G.H."/>
            <person name="Bell-Pedersen D."/>
            <person name="Griffiths-Jones S."/>
            <person name="Doonan J.H."/>
            <person name="Yu J."/>
            <person name="Vienken K."/>
            <person name="Pain A."/>
            <person name="Freitag M."/>
            <person name="Selker E.U."/>
            <person name="Archer D.B."/>
            <person name="Penalva M.A."/>
            <person name="Oakley B.R."/>
            <person name="Momany M."/>
            <person name="Tanaka T."/>
            <person name="Kumagai T."/>
            <person name="Asai K."/>
            <person name="Machida M."/>
            <person name="Nierman W.C."/>
            <person name="Denning D.W."/>
            <person name="Caddick M."/>
            <person name="Hynes M."/>
            <person name="Paoletti M."/>
            <person name="Fischer R."/>
            <person name="Miller B."/>
            <person name="Dyer P."/>
            <person name="Sachs M.S."/>
            <person name="Osmani S.A."/>
            <person name="Birren B.W."/>
        </authorList>
    </citation>
    <scope>NUCLEOTIDE SEQUENCE [LARGE SCALE GENOMIC DNA]</scope>
    <source>
        <strain evidence="3">FGSC A4 / ATCC 38163 / CBS 112.46 / NRRL 194 / M139</strain>
    </source>
</reference>
<dbReference type="RefSeq" id="XP_661390.1">
    <property type="nucleotide sequence ID" value="XM_656298.1"/>
</dbReference>
<protein>
    <submittedName>
        <fullName evidence="2">Uncharacterized protein</fullName>
    </submittedName>
</protein>
<evidence type="ECO:0000256" key="1">
    <source>
        <dbReference type="SAM" id="MobiDB-lite"/>
    </source>
</evidence>
<dbReference type="EMBL" id="BN001302">
    <property type="protein sequence ID" value="CBF75386.1"/>
    <property type="molecule type" value="Genomic_DNA"/>
</dbReference>
<feature type="region of interest" description="Disordered" evidence="1">
    <location>
        <begin position="1"/>
        <end position="26"/>
    </location>
</feature>
<dbReference type="HOGENOM" id="CLU_2145826_0_0_1"/>
<dbReference type="InParanoid" id="Q5B6P4"/>
<dbReference type="AlphaFoldDB" id="Q5B6P4"/>
<sequence>MRAKRRQPGALPPITAPPPPQAASSPAQWLKSEYRLEMLGIGARVEAFVWSAWLGIGVPARRKLLDSRTTNYSPVLRGCDQHGAVKSVTNPASYRAQNYAYFSATETRSRGE</sequence>
<proteinExistence type="predicted"/>
<dbReference type="Proteomes" id="UP000000560">
    <property type="component" value="Chromosome II"/>
</dbReference>
<dbReference type="GeneID" id="2873207"/>
<keyword evidence="3" id="KW-1185">Reference proteome</keyword>
<gene>
    <name evidence="2" type="ORF">ANIA_03786</name>
</gene>
<reference evidence="3" key="2">
    <citation type="journal article" date="2009" name="Fungal Genet. Biol.">
        <title>The 2008 update of the Aspergillus nidulans genome annotation: a community effort.</title>
        <authorList>
            <person name="Wortman J.R."/>
            <person name="Gilsenan J.M."/>
            <person name="Joardar V."/>
            <person name="Deegan J."/>
            <person name="Clutterbuck J."/>
            <person name="Andersen M.R."/>
            <person name="Archer D."/>
            <person name="Bencina M."/>
            <person name="Braus G."/>
            <person name="Coutinho P."/>
            <person name="von Dohren H."/>
            <person name="Doonan J."/>
            <person name="Driessen A.J."/>
            <person name="Durek P."/>
            <person name="Espeso E."/>
            <person name="Fekete E."/>
            <person name="Flipphi M."/>
            <person name="Estrada C.G."/>
            <person name="Geysens S."/>
            <person name="Goldman G."/>
            <person name="de Groot P.W."/>
            <person name="Hansen K."/>
            <person name="Harris S.D."/>
            <person name="Heinekamp T."/>
            <person name="Helmstaedt K."/>
            <person name="Henrissat B."/>
            <person name="Hofmann G."/>
            <person name="Homan T."/>
            <person name="Horio T."/>
            <person name="Horiuchi H."/>
            <person name="James S."/>
            <person name="Jones M."/>
            <person name="Karaffa L."/>
            <person name="Karanyi Z."/>
            <person name="Kato M."/>
            <person name="Keller N."/>
            <person name="Kelly D.E."/>
            <person name="Kiel J.A."/>
            <person name="Kim J.M."/>
            <person name="van der Klei I.J."/>
            <person name="Klis F.M."/>
            <person name="Kovalchuk A."/>
            <person name="Krasevec N."/>
            <person name="Kubicek C.P."/>
            <person name="Liu B."/>
            <person name="Maccabe A."/>
            <person name="Meyer V."/>
            <person name="Mirabito P."/>
            <person name="Miskei M."/>
            <person name="Mos M."/>
            <person name="Mullins J."/>
            <person name="Nelson D.R."/>
            <person name="Nielsen J."/>
            <person name="Oakley B.R."/>
            <person name="Osmani S.A."/>
            <person name="Pakula T."/>
            <person name="Paszewski A."/>
            <person name="Paulsen I."/>
            <person name="Pilsyk S."/>
            <person name="Pocsi I."/>
            <person name="Punt P.J."/>
            <person name="Ram A.F."/>
            <person name="Ren Q."/>
            <person name="Robellet X."/>
            <person name="Robson G."/>
            <person name="Seiboth B."/>
            <person name="van Solingen P."/>
            <person name="Specht T."/>
            <person name="Sun J."/>
            <person name="Taheri-Talesh N."/>
            <person name="Takeshita N."/>
            <person name="Ussery D."/>
            <person name="vanKuyk P.A."/>
            <person name="Visser H."/>
            <person name="van de Vondervoort P.J."/>
            <person name="de Vries R.P."/>
            <person name="Walton J."/>
            <person name="Xiang X."/>
            <person name="Xiong Y."/>
            <person name="Zeng A.P."/>
            <person name="Brandt B.W."/>
            <person name="Cornell M.J."/>
            <person name="van den Hondel C.A."/>
            <person name="Visser J."/>
            <person name="Oliver S.G."/>
            <person name="Turner G."/>
        </authorList>
    </citation>
    <scope>GENOME REANNOTATION</scope>
    <source>
        <strain evidence="3">FGSC A4 / ATCC 38163 / CBS 112.46 / NRRL 194 / M139</strain>
    </source>
</reference>
<accession>Q5B6P4</accession>
<feature type="compositionally biased region" description="Pro residues" evidence="1">
    <location>
        <begin position="10"/>
        <end position="21"/>
    </location>
</feature>
<evidence type="ECO:0000313" key="2">
    <source>
        <dbReference type="EMBL" id="CBF75386.1"/>
    </source>
</evidence>
<name>Q5B6P4_EMENI</name>
<evidence type="ECO:0000313" key="3">
    <source>
        <dbReference type="Proteomes" id="UP000000560"/>
    </source>
</evidence>
<organism evidence="2 3">
    <name type="scientific">Emericella nidulans (strain FGSC A4 / ATCC 38163 / CBS 112.46 / NRRL 194 / M139)</name>
    <name type="common">Aspergillus nidulans</name>
    <dbReference type="NCBI Taxonomy" id="227321"/>
    <lineage>
        <taxon>Eukaryota</taxon>
        <taxon>Fungi</taxon>
        <taxon>Dikarya</taxon>
        <taxon>Ascomycota</taxon>
        <taxon>Pezizomycotina</taxon>
        <taxon>Eurotiomycetes</taxon>
        <taxon>Eurotiomycetidae</taxon>
        <taxon>Eurotiales</taxon>
        <taxon>Aspergillaceae</taxon>
        <taxon>Aspergillus</taxon>
        <taxon>Aspergillus subgen. Nidulantes</taxon>
    </lineage>
</organism>